<dbReference type="RefSeq" id="WP_190151040.1">
    <property type="nucleotide sequence ID" value="NZ_BMTL01000018.1"/>
</dbReference>
<sequence>MFERFTKDARAVVRSAAVHAERAGAQRVEETHVLLALLDGEGGRGSRALTSLGLPPGRREGLVRDLGEVRRRGGLSRADADALSGLGIDVCEIVSRVEEAHGEGALATEGKGSSGARVFGGRLFDRGARELLADTLRIALARRERHIGDEHLLLALSARRGAPSEILADHGVTYTALARVLYGEDGEDGEDGRGDDGGDEGDGGVTAKAG</sequence>
<dbReference type="Pfam" id="PF02861">
    <property type="entry name" value="Clp_N"/>
    <property type="match status" value="1"/>
</dbReference>
<organism evidence="4 5">
    <name type="scientific">Streptomyces humidus</name>
    <dbReference type="NCBI Taxonomy" id="52259"/>
    <lineage>
        <taxon>Bacteria</taxon>
        <taxon>Bacillati</taxon>
        <taxon>Actinomycetota</taxon>
        <taxon>Actinomycetes</taxon>
        <taxon>Kitasatosporales</taxon>
        <taxon>Streptomycetaceae</taxon>
        <taxon>Streptomyces</taxon>
    </lineage>
</organism>
<dbReference type="SUPFAM" id="SSF81923">
    <property type="entry name" value="Double Clp-N motif"/>
    <property type="match status" value="2"/>
</dbReference>
<dbReference type="InterPro" id="IPR036628">
    <property type="entry name" value="Clp_N_dom_sf"/>
</dbReference>
<proteinExistence type="predicted"/>
<dbReference type="Proteomes" id="UP000606194">
    <property type="component" value="Unassembled WGS sequence"/>
</dbReference>
<keyword evidence="5" id="KW-1185">Reference proteome</keyword>
<keyword evidence="1" id="KW-0677">Repeat</keyword>
<accession>A0A918FXH5</accession>
<gene>
    <name evidence="4" type="ORF">GCM10010269_44480</name>
</gene>
<dbReference type="PROSITE" id="PS51903">
    <property type="entry name" value="CLP_R"/>
    <property type="match status" value="1"/>
</dbReference>
<feature type="region of interest" description="Disordered" evidence="2">
    <location>
        <begin position="185"/>
        <end position="210"/>
    </location>
</feature>
<evidence type="ECO:0000259" key="3">
    <source>
        <dbReference type="PROSITE" id="PS51903"/>
    </source>
</evidence>
<evidence type="ECO:0000313" key="5">
    <source>
        <dbReference type="Proteomes" id="UP000606194"/>
    </source>
</evidence>
<protein>
    <submittedName>
        <fullName evidence="4">Peptidase</fullName>
    </submittedName>
</protein>
<evidence type="ECO:0000256" key="1">
    <source>
        <dbReference type="PROSITE-ProRule" id="PRU01251"/>
    </source>
</evidence>
<feature type="domain" description="Clp R" evidence="3">
    <location>
        <begin position="2"/>
        <end position="187"/>
    </location>
</feature>
<dbReference type="EMBL" id="BMTL01000018">
    <property type="protein sequence ID" value="GGS00662.1"/>
    <property type="molecule type" value="Genomic_DNA"/>
</dbReference>
<reference evidence="4" key="1">
    <citation type="journal article" date="2014" name="Int. J. Syst. Evol. Microbiol.">
        <title>Complete genome sequence of Corynebacterium casei LMG S-19264T (=DSM 44701T), isolated from a smear-ripened cheese.</title>
        <authorList>
            <consortium name="US DOE Joint Genome Institute (JGI-PGF)"/>
            <person name="Walter F."/>
            <person name="Albersmeier A."/>
            <person name="Kalinowski J."/>
            <person name="Ruckert C."/>
        </authorList>
    </citation>
    <scope>NUCLEOTIDE SEQUENCE</scope>
    <source>
        <strain evidence="4">JCM 4386</strain>
    </source>
</reference>
<name>A0A918FXH5_9ACTN</name>
<comment type="caution">
    <text evidence="4">The sequence shown here is derived from an EMBL/GenBank/DDBJ whole genome shotgun (WGS) entry which is preliminary data.</text>
</comment>
<dbReference type="AlphaFoldDB" id="A0A918FXH5"/>
<dbReference type="InterPro" id="IPR004176">
    <property type="entry name" value="Clp_R_N"/>
</dbReference>
<evidence type="ECO:0000313" key="4">
    <source>
        <dbReference type="EMBL" id="GGS00662.1"/>
    </source>
</evidence>
<reference evidence="4" key="2">
    <citation type="submission" date="2020-09" db="EMBL/GenBank/DDBJ databases">
        <authorList>
            <person name="Sun Q."/>
            <person name="Ohkuma M."/>
        </authorList>
    </citation>
    <scope>NUCLEOTIDE SEQUENCE</scope>
    <source>
        <strain evidence="4">JCM 4386</strain>
    </source>
</reference>
<evidence type="ECO:0000256" key="2">
    <source>
        <dbReference type="SAM" id="MobiDB-lite"/>
    </source>
</evidence>
<dbReference type="Gene3D" id="1.10.1780.10">
    <property type="entry name" value="Clp, N-terminal domain"/>
    <property type="match status" value="2"/>
</dbReference>